<dbReference type="SMART" id="SM00360">
    <property type="entry name" value="RRM"/>
    <property type="match status" value="2"/>
</dbReference>
<feature type="compositionally biased region" description="Low complexity" evidence="5">
    <location>
        <begin position="8"/>
        <end position="39"/>
    </location>
</feature>
<evidence type="ECO:0000313" key="7">
    <source>
        <dbReference type="EMBL" id="CAG9336225.1"/>
    </source>
</evidence>
<sequence>MPKRNRSRSSSYSRSRSRSRSSSSSYSSSPSRSPSPTSRAMVPMPDPDSSLVVDFLHSFQESNAARSDKIDSRIYIDNLPTDTDEAEFTDTFISSMRALGLITRQGSPLLNSWRPKNSTFIFFDFRSVEEANNALTLQGMTYRSKEIKVSRPKHYTGSQPMNANAMSTLFGNYANKNIQKMPLEEICKKNLPSTRRIDPVTKVLVLRNIITASEIQTDTEYLDIISDLRFELEKHGTILSLSVPRCGEKGIGNVYVEYSNVTEASNARKIIATKRFAGKWVDVRFFPAIMYENKDFRESWEINAITNT</sequence>
<organism evidence="7 8">
    <name type="scientific">Blepharisma stoltei</name>
    <dbReference type="NCBI Taxonomy" id="1481888"/>
    <lineage>
        <taxon>Eukaryota</taxon>
        <taxon>Sar</taxon>
        <taxon>Alveolata</taxon>
        <taxon>Ciliophora</taxon>
        <taxon>Postciliodesmatophora</taxon>
        <taxon>Heterotrichea</taxon>
        <taxon>Heterotrichida</taxon>
        <taxon>Blepharismidae</taxon>
        <taxon>Blepharisma</taxon>
    </lineage>
</organism>
<evidence type="ECO:0000259" key="6">
    <source>
        <dbReference type="PROSITE" id="PS50102"/>
    </source>
</evidence>
<dbReference type="InterPro" id="IPR035979">
    <property type="entry name" value="RBD_domain_sf"/>
</dbReference>
<evidence type="ECO:0000256" key="1">
    <source>
        <dbReference type="ARBA" id="ARBA00022664"/>
    </source>
</evidence>
<feature type="region of interest" description="Disordered" evidence="5">
    <location>
        <begin position="1"/>
        <end position="46"/>
    </location>
</feature>
<gene>
    <name evidence="7" type="ORF">BSTOLATCC_MIC66106</name>
</gene>
<keyword evidence="3" id="KW-0508">mRNA splicing</keyword>
<evidence type="ECO:0000256" key="4">
    <source>
        <dbReference type="PROSITE-ProRule" id="PRU00176"/>
    </source>
</evidence>
<dbReference type="GO" id="GO:0008380">
    <property type="term" value="P:RNA splicing"/>
    <property type="evidence" value="ECO:0007669"/>
    <property type="project" value="UniProtKB-KW"/>
</dbReference>
<dbReference type="CDD" id="cd12232">
    <property type="entry name" value="RRM3_U2AF65"/>
    <property type="match status" value="1"/>
</dbReference>
<dbReference type="InterPro" id="IPR000504">
    <property type="entry name" value="RRM_dom"/>
</dbReference>
<evidence type="ECO:0000256" key="5">
    <source>
        <dbReference type="SAM" id="MobiDB-lite"/>
    </source>
</evidence>
<dbReference type="AlphaFoldDB" id="A0AAU9KSG9"/>
<comment type="caution">
    <text evidence="7">The sequence shown here is derived from an EMBL/GenBank/DDBJ whole genome shotgun (WGS) entry which is preliminary data.</text>
</comment>
<evidence type="ECO:0000256" key="2">
    <source>
        <dbReference type="ARBA" id="ARBA00022884"/>
    </source>
</evidence>
<dbReference type="SUPFAM" id="SSF54928">
    <property type="entry name" value="RNA-binding domain, RBD"/>
    <property type="match status" value="1"/>
</dbReference>
<accession>A0AAU9KSG9</accession>
<dbReference type="Proteomes" id="UP001162131">
    <property type="component" value="Unassembled WGS sequence"/>
</dbReference>
<dbReference type="GO" id="GO:0003723">
    <property type="term" value="F:RNA binding"/>
    <property type="evidence" value="ECO:0007669"/>
    <property type="project" value="UniProtKB-UniRule"/>
</dbReference>
<dbReference type="GO" id="GO:0006397">
    <property type="term" value="P:mRNA processing"/>
    <property type="evidence" value="ECO:0007669"/>
    <property type="project" value="UniProtKB-KW"/>
</dbReference>
<dbReference type="PROSITE" id="PS50102">
    <property type="entry name" value="RRM"/>
    <property type="match status" value="1"/>
</dbReference>
<keyword evidence="8" id="KW-1185">Reference proteome</keyword>
<dbReference type="Gene3D" id="3.30.70.330">
    <property type="match status" value="2"/>
</dbReference>
<proteinExistence type="predicted"/>
<keyword evidence="1" id="KW-0507">mRNA processing</keyword>
<evidence type="ECO:0000256" key="3">
    <source>
        <dbReference type="ARBA" id="ARBA00023187"/>
    </source>
</evidence>
<dbReference type="PANTHER" id="PTHR23139">
    <property type="entry name" value="RNA-BINDING PROTEIN"/>
    <property type="match status" value="1"/>
</dbReference>
<reference evidence="7" key="1">
    <citation type="submission" date="2021-09" db="EMBL/GenBank/DDBJ databases">
        <authorList>
            <consortium name="AG Swart"/>
            <person name="Singh M."/>
            <person name="Singh A."/>
            <person name="Seah K."/>
            <person name="Emmerich C."/>
        </authorList>
    </citation>
    <scope>NUCLEOTIDE SEQUENCE</scope>
    <source>
        <strain evidence="7">ATCC30299</strain>
    </source>
</reference>
<dbReference type="InterPro" id="IPR012677">
    <property type="entry name" value="Nucleotide-bd_a/b_plait_sf"/>
</dbReference>
<dbReference type="EMBL" id="CAJZBQ010000064">
    <property type="protein sequence ID" value="CAG9336225.1"/>
    <property type="molecule type" value="Genomic_DNA"/>
</dbReference>
<name>A0AAU9KSG9_9CILI</name>
<protein>
    <recommendedName>
        <fullName evidence="6">RRM domain-containing protein</fullName>
    </recommendedName>
</protein>
<keyword evidence="2 4" id="KW-0694">RNA-binding</keyword>
<feature type="domain" description="RRM" evidence="6">
    <location>
        <begin position="72"/>
        <end position="154"/>
    </location>
</feature>
<evidence type="ECO:0000313" key="8">
    <source>
        <dbReference type="Proteomes" id="UP001162131"/>
    </source>
</evidence>